<organism evidence="1 2">
    <name type="scientific">Thermogutta terrifontis</name>
    <dbReference type="NCBI Taxonomy" id="1331910"/>
    <lineage>
        <taxon>Bacteria</taxon>
        <taxon>Pseudomonadati</taxon>
        <taxon>Planctomycetota</taxon>
        <taxon>Planctomycetia</taxon>
        <taxon>Pirellulales</taxon>
        <taxon>Thermoguttaceae</taxon>
        <taxon>Thermogutta</taxon>
    </lineage>
</organism>
<accession>A0A286RCW1</accession>
<dbReference type="AlphaFoldDB" id="A0A286RCW1"/>
<evidence type="ECO:0000313" key="2">
    <source>
        <dbReference type="Proteomes" id="UP000215086"/>
    </source>
</evidence>
<dbReference type="Proteomes" id="UP000215086">
    <property type="component" value="Chromosome"/>
</dbReference>
<keyword evidence="2" id="KW-1185">Reference proteome</keyword>
<sequence>MMHRRKQPIAHTRVLLCVFGFGLKRSRTGRLIKRAGLGDGDRRA</sequence>
<protein>
    <submittedName>
        <fullName evidence="1">Uncharacterized protein</fullName>
    </submittedName>
</protein>
<gene>
    <name evidence="1" type="ORF">THTE_1155</name>
</gene>
<name>A0A286RCW1_9BACT</name>
<dbReference type="EMBL" id="CP018477">
    <property type="protein sequence ID" value="ASV73757.1"/>
    <property type="molecule type" value="Genomic_DNA"/>
</dbReference>
<reference evidence="1 2" key="1">
    <citation type="journal article" name="Front. Microbiol.">
        <title>Sugar Metabolism of the First Thermophilic Planctomycete Thermogutta terrifontis: Comparative Genomic and Transcriptomic Approaches.</title>
        <authorList>
            <person name="Elcheninov A.G."/>
            <person name="Menzel P."/>
            <person name="Gudbergsdottir S.R."/>
            <person name="Slesarev A.I."/>
            <person name="Kadnikov V.V."/>
            <person name="Krogh A."/>
            <person name="Bonch-Osmolovskaya E.A."/>
            <person name="Peng X."/>
            <person name="Kublanov I.V."/>
        </authorList>
    </citation>
    <scope>NUCLEOTIDE SEQUENCE [LARGE SCALE GENOMIC DNA]</scope>
    <source>
        <strain evidence="1 2">R1</strain>
    </source>
</reference>
<dbReference type="KEGG" id="ttf:THTE_1155"/>
<evidence type="ECO:0000313" key="1">
    <source>
        <dbReference type="EMBL" id="ASV73757.1"/>
    </source>
</evidence>
<proteinExistence type="predicted"/>